<name>A0ABP8NPV9_9BACT</name>
<keyword evidence="1" id="KW-1133">Transmembrane helix</keyword>
<evidence type="ECO:0000313" key="2">
    <source>
        <dbReference type="EMBL" id="GAA4468885.1"/>
    </source>
</evidence>
<protein>
    <submittedName>
        <fullName evidence="2">Uncharacterized protein</fullName>
    </submittedName>
</protein>
<feature type="transmembrane region" description="Helical" evidence="1">
    <location>
        <begin position="76"/>
        <end position="94"/>
    </location>
</feature>
<evidence type="ECO:0000256" key="1">
    <source>
        <dbReference type="SAM" id="Phobius"/>
    </source>
</evidence>
<keyword evidence="1" id="KW-0812">Transmembrane</keyword>
<sequence length="168" mass="19482">MQLNESGNNFVTTNELYLASKKWIKIKATRSESPAWSLLPIKYVTESYIVTLGGHTRFLSFSGTHRMMTRHRSYRFIEGVLLRLTGVIALLLASRPKWGHGPDDFYLGYPYRFYITQSDVAYPYVSVPWFLLDVTLFGVPLFVTTIVILYGVRKLLRLEHDREQIAEQ</sequence>
<keyword evidence="1" id="KW-0472">Membrane</keyword>
<reference evidence="3" key="1">
    <citation type="journal article" date="2019" name="Int. J. Syst. Evol. Microbiol.">
        <title>The Global Catalogue of Microorganisms (GCM) 10K type strain sequencing project: providing services to taxonomists for standard genome sequencing and annotation.</title>
        <authorList>
            <consortium name="The Broad Institute Genomics Platform"/>
            <consortium name="The Broad Institute Genome Sequencing Center for Infectious Disease"/>
            <person name="Wu L."/>
            <person name="Ma J."/>
        </authorList>
    </citation>
    <scope>NUCLEOTIDE SEQUENCE [LARGE SCALE GENOMIC DNA]</scope>
    <source>
        <strain evidence="3">JCM 17759</strain>
    </source>
</reference>
<gene>
    <name evidence="2" type="ORF">GCM10023156_60300</name>
</gene>
<organism evidence="2 3">
    <name type="scientific">Novipirellula rosea</name>
    <dbReference type="NCBI Taxonomy" id="1031540"/>
    <lineage>
        <taxon>Bacteria</taxon>
        <taxon>Pseudomonadati</taxon>
        <taxon>Planctomycetota</taxon>
        <taxon>Planctomycetia</taxon>
        <taxon>Pirellulales</taxon>
        <taxon>Pirellulaceae</taxon>
        <taxon>Novipirellula</taxon>
    </lineage>
</organism>
<dbReference type="Proteomes" id="UP001500840">
    <property type="component" value="Unassembled WGS sequence"/>
</dbReference>
<feature type="transmembrane region" description="Helical" evidence="1">
    <location>
        <begin position="129"/>
        <end position="152"/>
    </location>
</feature>
<evidence type="ECO:0000313" key="3">
    <source>
        <dbReference type="Proteomes" id="UP001500840"/>
    </source>
</evidence>
<proteinExistence type="predicted"/>
<keyword evidence="3" id="KW-1185">Reference proteome</keyword>
<accession>A0ABP8NPV9</accession>
<comment type="caution">
    <text evidence="2">The sequence shown here is derived from an EMBL/GenBank/DDBJ whole genome shotgun (WGS) entry which is preliminary data.</text>
</comment>
<dbReference type="EMBL" id="BAABGA010000102">
    <property type="protein sequence ID" value="GAA4468885.1"/>
    <property type="molecule type" value="Genomic_DNA"/>
</dbReference>